<keyword evidence="2" id="KW-1133">Transmembrane helix</keyword>
<keyword evidence="4" id="KW-1185">Reference proteome</keyword>
<dbReference type="Proteomes" id="UP001165296">
    <property type="component" value="Unassembled WGS sequence"/>
</dbReference>
<evidence type="ECO:0000256" key="2">
    <source>
        <dbReference type="SAM" id="Phobius"/>
    </source>
</evidence>
<keyword evidence="2" id="KW-0812">Transmembrane</keyword>
<keyword evidence="2" id="KW-0472">Membrane</keyword>
<evidence type="ECO:0000256" key="1">
    <source>
        <dbReference type="SAM" id="MobiDB-lite"/>
    </source>
</evidence>
<evidence type="ECO:0008006" key="5">
    <source>
        <dbReference type="Google" id="ProtNLM"/>
    </source>
</evidence>
<protein>
    <recommendedName>
        <fullName evidence="5">Type II secretion system protein GspC N-terminal domain-containing protein</fullName>
    </recommendedName>
</protein>
<evidence type="ECO:0000313" key="3">
    <source>
        <dbReference type="EMBL" id="MCB2411160.1"/>
    </source>
</evidence>
<gene>
    <name evidence="3" type="ORF">LGH74_24445</name>
</gene>
<dbReference type="RefSeq" id="WP_226180747.1">
    <property type="nucleotide sequence ID" value="NZ_JAJADR010000015.1"/>
</dbReference>
<feature type="transmembrane region" description="Helical" evidence="2">
    <location>
        <begin position="7"/>
        <end position="26"/>
    </location>
</feature>
<organism evidence="3 4">
    <name type="scientific">Hymenobacter lucidus</name>
    <dbReference type="NCBI Taxonomy" id="2880930"/>
    <lineage>
        <taxon>Bacteria</taxon>
        <taxon>Pseudomonadati</taxon>
        <taxon>Bacteroidota</taxon>
        <taxon>Cytophagia</taxon>
        <taxon>Cytophagales</taxon>
        <taxon>Hymenobacteraceae</taxon>
        <taxon>Hymenobacter</taxon>
    </lineage>
</organism>
<comment type="caution">
    <text evidence="3">The sequence shown here is derived from an EMBL/GenBank/DDBJ whole genome shotgun (WGS) entry which is preliminary data.</text>
</comment>
<name>A0ABS8AZC2_9BACT</name>
<evidence type="ECO:0000313" key="4">
    <source>
        <dbReference type="Proteomes" id="UP001165296"/>
    </source>
</evidence>
<reference evidence="3" key="1">
    <citation type="submission" date="2021-10" db="EMBL/GenBank/DDBJ databases">
        <authorList>
            <person name="Dean J.D."/>
            <person name="Kim M.K."/>
            <person name="Newey C.N."/>
            <person name="Stoker T.S."/>
            <person name="Thompson D.W."/>
            <person name="Grose J.H."/>
        </authorList>
    </citation>
    <scope>NUCLEOTIDE SEQUENCE</scope>
    <source>
        <strain evidence="3">BT178</strain>
    </source>
</reference>
<accession>A0ABS8AZC2</accession>
<feature type="region of interest" description="Disordered" evidence="1">
    <location>
        <begin position="68"/>
        <end position="90"/>
    </location>
</feature>
<dbReference type="EMBL" id="JAJADR010000015">
    <property type="protein sequence ID" value="MCB2411160.1"/>
    <property type="molecule type" value="Genomic_DNA"/>
</dbReference>
<proteinExistence type="predicted"/>
<sequence length="184" mass="20828">MKNKRFLYLLVPAVMLIWGLIGYRIWQAVNADTELLIPSVPRRLRPAAGPTVAKQYTLSLAYSDPFRTSAVPARPSTGPRENPEQQTRRVNMMPSTAPKQTTQMPLGPVAVSVPMPVVEFLGTIENRQSRKRIVLLNINGRQASLSEHQSEQGLQIVRVFKDSVWTTYGRQHHTYSGYNRETNQ</sequence>